<dbReference type="Proteomes" id="UP000016922">
    <property type="component" value="Unassembled WGS sequence"/>
</dbReference>
<accession>S3D0M9</accession>
<keyword evidence="2" id="KW-1185">Reference proteome</keyword>
<gene>
    <name evidence="1" type="ORF">GLAREA_03681</name>
</gene>
<dbReference type="GeneID" id="19462736"/>
<evidence type="ECO:0000313" key="1">
    <source>
        <dbReference type="EMBL" id="EPE30714.1"/>
    </source>
</evidence>
<reference evidence="1 2" key="1">
    <citation type="journal article" date="2013" name="BMC Genomics">
        <title>Genomics-driven discovery of the pneumocandin biosynthetic gene cluster in the fungus Glarea lozoyensis.</title>
        <authorList>
            <person name="Chen L."/>
            <person name="Yue Q."/>
            <person name="Zhang X."/>
            <person name="Xiang M."/>
            <person name="Wang C."/>
            <person name="Li S."/>
            <person name="Che Y."/>
            <person name="Ortiz-Lopez F.J."/>
            <person name="Bills G.F."/>
            <person name="Liu X."/>
            <person name="An Z."/>
        </authorList>
    </citation>
    <scope>NUCLEOTIDE SEQUENCE [LARGE SCALE GENOMIC DNA]</scope>
    <source>
        <strain evidence="2">ATCC 20868 / MF5171</strain>
    </source>
</reference>
<evidence type="ECO:0000313" key="2">
    <source>
        <dbReference type="Proteomes" id="UP000016922"/>
    </source>
</evidence>
<dbReference type="RefSeq" id="XP_008082125.1">
    <property type="nucleotide sequence ID" value="XM_008083934.1"/>
</dbReference>
<organism evidence="1 2">
    <name type="scientific">Glarea lozoyensis (strain ATCC 20868 / MF5171)</name>
    <dbReference type="NCBI Taxonomy" id="1116229"/>
    <lineage>
        <taxon>Eukaryota</taxon>
        <taxon>Fungi</taxon>
        <taxon>Dikarya</taxon>
        <taxon>Ascomycota</taxon>
        <taxon>Pezizomycotina</taxon>
        <taxon>Leotiomycetes</taxon>
        <taxon>Helotiales</taxon>
        <taxon>Helotiaceae</taxon>
        <taxon>Glarea</taxon>
    </lineage>
</organism>
<dbReference type="EMBL" id="KE145363">
    <property type="protein sequence ID" value="EPE30714.1"/>
    <property type="molecule type" value="Genomic_DNA"/>
</dbReference>
<sequence length="270" mass="31598">MPMSPAAEAARRERLSRNDLRPCSHEHLRSFMRLSCLRNPSIPRRIRNRFRRIRVRGAVLLSKAYSPEELRDFIKVILAMMTQDVRDTSEGYSNLNNGDYPLNMETTEDAYDVERLEMVYNYLNKILFNNTLPPFEEVFEILPLTSPEYLSGQPRWGELFRQTLHESQHAIDIGYTIRLYCHEVPDEDPLSAAMLTYGHLLDELMRQMINLFVHMYACEEHSFTRNGVVHHGRNARTQLYRAIGRTIENEPDNQLFETYLPSILGRPPVP</sequence>
<name>S3D0M9_GLAL2</name>
<dbReference type="KEGG" id="glz:GLAREA_03681"/>
<dbReference type="OrthoDB" id="10293894at2759"/>
<dbReference type="AlphaFoldDB" id="S3D0M9"/>
<protein>
    <submittedName>
        <fullName evidence="1">Uncharacterized protein</fullName>
    </submittedName>
</protein>
<dbReference type="HOGENOM" id="CLU_1120268_0_0_1"/>
<proteinExistence type="predicted"/>